<protein>
    <recommendedName>
        <fullName evidence="2">H15 domain-containing protein</fullName>
    </recommendedName>
</protein>
<proteinExistence type="predicted"/>
<evidence type="ECO:0000313" key="3">
    <source>
        <dbReference type="EMBL" id="KAL0266944.1"/>
    </source>
</evidence>
<dbReference type="GO" id="GO:0000786">
    <property type="term" value="C:nucleosome"/>
    <property type="evidence" value="ECO:0007669"/>
    <property type="project" value="InterPro"/>
</dbReference>
<dbReference type="AlphaFoldDB" id="A0AAW2HAX0"/>
<accession>A0AAW2HAX0</accession>
<dbReference type="GO" id="GO:0003677">
    <property type="term" value="F:DNA binding"/>
    <property type="evidence" value="ECO:0007669"/>
    <property type="project" value="InterPro"/>
</dbReference>
<feature type="compositionally biased region" description="Basic and acidic residues" evidence="1">
    <location>
        <begin position="102"/>
        <end position="147"/>
    </location>
</feature>
<dbReference type="Pfam" id="PF00538">
    <property type="entry name" value="Linker_histone"/>
    <property type="match status" value="1"/>
</dbReference>
<dbReference type="GO" id="GO:0006334">
    <property type="term" value="P:nucleosome assembly"/>
    <property type="evidence" value="ECO:0007669"/>
    <property type="project" value="InterPro"/>
</dbReference>
<dbReference type="PROSITE" id="PS51504">
    <property type="entry name" value="H15"/>
    <property type="match status" value="1"/>
</dbReference>
<feature type="compositionally biased region" description="Basic residues" evidence="1">
    <location>
        <begin position="148"/>
        <end position="158"/>
    </location>
</feature>
<evidence type="ECO:0000259" key="2">
    <source>
        <dbReference type="PROSITE" id="PS51504"/>
    </source>
</evidence>
<feature type="region of interest" description="Disordered" evidence="1">
    <location>
        <begin position="72"/>
        <end position="189"/>
    </location>
</feature>
<dbReference type="InterPro" id="IPR005818">
    <property type="entry name" value="Histone_H1/H5_H15"/>
</dbReference>
<feature type="domain" description="H15" evidence="2">
    <location>
        <begin position="1"/>
        <end position="75"/>
    </location>
</feature>
<dbReference type="InterPro" id="IPR036388">
    <property type="entry name" value="WH-like_DNA-bd_sf"/>
</dbReference>
<feature type="compositionally biased region" description="Basic residues" evidence="1">
    <location>
        <begin position="167"/>
        <end position="181"/>
    </location>
</feature>
<reference evidence="3" key="1">
    <citation type="journal article" date="2024" name="Gigascience">
        <title>Chromosome-level genome of the poultry shaft louse Menopon gallinae provides insight into the host-switching and adaptive evolution of parasitic lice.</title>
        <authorList>
            <person name="Xu Y."/>
            <person name="Ma L."/>
            <person name="Liu S."/>
            <person name="Liang Y."/>
            <person name="Liu Q."/>
            <person name="He Z."/>
            <person name="Tian L."/>
            <person name="Duan Y."/>
            <person name="Cai W."/>
            <person name="Li H."/>
            <person name="Song F."/>
        </authorList>
    </citation>
    <scope>NUCLEOTIDE SEQUENCE</scope>
    <source>
        <strain evidence="3">Cailab_2023a</strain>
    </source>
</reference>
<name>A0AAW2HAX0_9NEOP</name>
<sequence>MKPKFLGIRPLELAIMAIYNLGDKFGSTEEEIIRFVSEKYGLEERRAEPVVRSALKRGLDFGILSMKNGRFGLENVPEPPSGMDSEGSSEQLPGSMRRKRERQQDLSDAIERGILQWKKERDEWREGSDAKRMRRGSRTDRPETDCNKHRKGKRKPRKGGSSTSRLGGRKKKSSGRKKSSRSNRAAKQCPEICPKACPRSIERCKQGHSKEALKGKFGGLSPSRVDSSKAIPSCHPCHMIGLTMSEMYPEDYFQFSFLGPQMQYDSLEKSKDLRDRDVGTASRVSGPTGGYGSDDLLDHRLQESPFIRQQHQKCRTSGGVDIVDNASLTRVSYRFEPASIPCIHN</sequence>
<gene>
    <name evidence="3" type="ORF">PYX00_009348</name>
</gene>
<dbReference type="Gene3D" id="1.10.10.10">
    <property type="entry name" value="Winged helix-like DNA-binding domain superfamily/Winged helix DNA-binding domain"/>
    <property type="match status" value="1"/>
</dbReference>
<comment type="caution">
    <text evidence="3">The sequence shown here is derived from an EMBL/GenBank/DDBJ whole genome shotgun (WGS) entry which is preliminary data.</text>
</comment>
<organism evidence="3">
    <name type="scientific">Menopon gallinae</name>
    <name type="common">poultry shaft louse</name>
    <dbReference type="NCBI Taxonomy" id="328185"/>
    <lineage>
        <taxon>Eukaryota</taxon>
        <taxon>Metazoa</taxon>
        <taxon>Ecdysozoa</taxon>
        <taxon>Arthropoda</taxon>
        <taxon>Hexapoda</taxon>
        <taxon>Insecta</taxon>
        <taxon>Pterygota</taxon>
        <taxon>Neoptera</taxon>
        <taxon>Paraneoptera</taxon>
        <taxon>Psocodea</taxon>
        <taxon>Troctomorpha</taxon>
        <taxon>Phthiraptera</taxon>
        <taxon>Amblycera</taxon>
        <taxon>Menoponidae</taxon>
        <taxon>Menopon</taxon>
    </lineage>
</organism>
<dbReference type="EMBL" id="JARGDH010000005">
    <property type="protein sequence ID" value="KAL0266944.1"/>
    <property type="molecule type" value="Genomic_DNA"/>
</dbReference>
<evidence type="ECO:0000256" key="1">
    <source>
        <dbReference type="SAM" id="MobiDB-lite"/>
    </source>
</evidence>